<dbReference type="GO" id="GO:0030313">
    <property type="term" value="C:cell envelope"/>
    <property type="evidence" value="ECO:0007669"/>
    <property type="project" value="UniProtKB-SubCell"/>
</dbReference>
<dbReference type="AlphaFoldDB" id="A0A0J8WSF7"/>
<reference evidence="10 11" key="1">
    <citation type="submission" date="2015-06" db="EMBL/GenBank/DDBJ databases">
        <title>Genome sequence of Mycobacterium conceptionense strain MLE.</title>
        <authorList>
            <person name="Greninger A.L."/>
            <person name="Cunningham G."/>
            <person name="Chiu C.Y."/>
            <person name="Miller S."/>
        </authorList>
    </citation>
    <scope>NUCLEOTIDE SEQUENCE [LARGE SCALE GENOMIC DNA]</scope>
    <source>
        <strain evidence="10 11">MLE</strain>
    </source>
</reference>
<evidence type="ECO:0000256" key="7">
    <source>
        <dbReference type="ARBA" id="ARBA00023288"/>
    </source>
</evidence>
<dbReference type="EMBL" id="LFOD01000025">
    <property type="protein sequence ID" value="KMV15939.1"/>
    <property type="molecule type" value="Genomic_DNA"/>
</dbReference>
<feature type="region of interest" description="Disordered" evidence="8">
    <location>
        <begin position="34"/>
        <end position="63"/>
    </location>
</feature>
<keyword evidence="6" id="KW-0564">Palmitate</keyword>
<evidence type="ECO:0000256" key="3">
    <source>
        <dbReference type="ARBA" id="ARBA00022475"/>
    </source>
</evidence>
<dbReference type="InterPro" id="IPR029046">
    <property type="entry name" value="LolA/LolB/LppX"/>
</dbReference>
<name>A0A0J8WSF7_9MYCO</name>
<dbReference type="Pfam" id="PF07161">
    <property type="entry name" value="LppX_LprAFG"/>
    <property type="match status" value="1"/>
</dbReference>
<evidence type="ECO:0000313" key="11">
    <source>
        <dbReference type="Proteomes" id="UP000037594"/>
    </source>
</evidence>
<evidence type="ECO:0000256" key="9">
    <source>
        <dbReference type="SAM" id="SignalP"/>
    </source>
</evidence>
<dbReference type="Gene3D" id="2.50.20.20">
    <property type="match status" value="1"/>
</dbReference>
<keyword evidence="5" id="KW-0472">Membrane</keyword>
<organism evidence="10 11">
    <name type="scientific">Mycolicibacterium conceptionense</name>
    <dbReference type="NCBI Taxonomy" id="451644"/>
    <lineage>
        <taxon>Bacteria</taxon>
        <taxon>Bacillati</taxon>
        <taxon>Actinomycetota</taxon>
        <taxon>Actinomycetes</taxon>
        <taxon>Mycobacteriales</taxon>
        <taxon>Mycobacteriaceae</taxon>
        <taxon>Mycolicibacterium</taxon>
    </lineage>
</organism>
<protein>
    <recommendedName>
        <fullName evidence="12">Lipoprotein LprG</fullName>
    </recommendedName>
</protein>
<evidence type="ECO:0000256" key="2">
    <source>
        <dbReference type="ARBA" id="ARBA00009194"/>
    </source>
</evidence>
<comment type="subcellular location">
    <subcellularLocation>
        <location evidence="1">Cell envelope</location>
    </subcellularLocation>
</comment>
<proteinExistence type="inferred from homology"/>
<comment type="caution">
    <text evidence="10">The sequence shown here is derived from an EMBL/GenBank/DDBJ whole genome shotgun (WGS) entry which is preliminary data.</text>
</comment>
<evidence type="ECO:0000256" key="4">
    <source>
        <dbReference type="ARBA" id="ARBA00022729"/>
    </source>
</evidence>
<accession>A0A0J8WSF7</accession>
<gene>
    <name evidence="10" type="ORF">ACT17_22865</name>
</gene>
<evidence type="ECO:0000256" key="1">
    <source>
        <dbReference type="ARBA" id="ARBA00004196"/>
    </source>
</evidence>
<feature type="chain" id="PRO_5039726236" description="Lipoprotein LprG" evidence="9">
    <location>
        <begin position="25"/>
        <end position="257"/>
    </location>
</feature>
<dbReference type="PATRIC" id="fig|451644.5.peg.4722"/>
<dbReference type="SUPFAM" id="SSF89392">
    <property type="entry name" value="Prokaryotic lipoproteins and lipoprotein localization factors"/>
    <property type="match status" value="1"/>
</dbReference>
<dbReference type="OrthoDB" id="4763237at2"/>
<feature type="compositionally biased region" description="Low complexity" evidence="8">
    <location>
        <begin position="37"/>
        <end position="63"/>
    </location>
</feature>
<comment type="similarity">
    <text evidence="2">Belongs to the LppX/LprAFG lipoprotein family.</text>
</comment>
<keyword evidence="7" id="KW-0449">Lipoprotein</keyword>
<dbReference type="Proteomes" id="UP000037594">
    <property type="component" value="Unassembled WGS sequence"/>
</dbReference>
<evidence type="ECO:0000256" key="8">
    <source>
        <dbReference type="SAM" id="MobiDB-lite"/>
    </source>
</evidence>
<dbReference type="CDD" id="cd16334">
    <property type="entry name" value="LppX-like"/>
    <property type="match status" value="1"/>
</dbReference>
<dbReference type="InterPro" id="IPR009830">
    <property type="entry name" value="LppX/LprAFG"/>
</dbReference>
<keyword evidence="4 9" id="KW-0732">Signal</keyword>
<keyword evidence="3" id="KW-1003">Cell membrane</keyword>
<evidence type="ECO:0008006" key="12">
    <source>
        <dbReference type="Google" id="ProtNLM"/>
    </source>
</evidence>
<feature type="signal peptide" evidence="9">
    <location>
        <begin position="1"/>
        <end position="24"/>
    </location>
</feature>
<evidence type="ECO:0000313" key="10">
    <source>
        <dbReference type="EMBL" id="KMV15939.1"/>
    </source>
</evidence>
<evidence type="ECO:0000256" key="5">
    <source>
        <dbReference type="ARBA" id="ARBA00023136"/>
    </source>
</evidence>
<sequence>MRNTMTSMRNLRRLAGAVALTASVALVTTGCGPNEPAPASATPPSAVQSTPPSDGAAAQPAGDAAPMLDEAVKSARVLRTVHVKFSTSDIDNLLARSYAADVTTSPAVAARGSANLKINGQYVQSDFKVVEGNLWVKNADGKYANTGSARGKFDPAVLLDPKRGVAALVEATTDAKVDGAPSKVDGHDAVKITGTIPAAAATVLVPKEQLGGKDTLPISIWLSPEQPRMVMQLIITAGEGSLTLGLDKAEPFTVAAG</sequence>
<dbReference type="PROSITE" id="PS51257">
    <property type="entry name" value="PROKAR_LIPOPROTEIN"/>
    <property type="match status" value="1"/>
</dbReference>
<evidence type="ECO:0000256" key="6">
    <source>
        <dbReference type="ARBA" id="ARBA00023139"/>
    </source>
</evidence>